<organism evidence="1">
    <name type="scientific">viral metagenome</name>
    <dbReference type="NCBI Taxonomy" id="1070528"/>
    <lineage>
        <taxon>unclassified sequences</taxon>
        <taxon>metagenomes</taxon>
        <taxon>organismal metagenomes</taxon>
    </lineage>
</organism>
<dbReference type="EMBL" id="MN740925">
    <property type="protein sequence ID" value="QHU18136.1"/>
    <property type="molecule type" value="Genomic_DNA"/>
</dbReference>
<evidence type="ECO:0000313" key="1">
    <source>
        <dbReference type="EMBL" id="QHU18136.1"/>
    </source>
</evidence>
<protein>
    <submittedName>
        <fullName evidence="1">Uncharacterized protein</fullName>
    </submittedName>
</protein>
<sequence>MEKLTLAFLGLLILLLFTHIIRVEAFGDGSSSQPGKTTYRYIFDPLSFTYNPYDASGNYTGLGSSQYDASGNYTAAPGGYDAYGNFIGPSGPYDANGNFVGMADTLNEIYNSATNTVGKRANSIDGTINGLPAGTPGLPNTNPRTTPTSNVTYNVHYHVSGATDNSGAKVQSGSYINLSISDLLALIGNTSSKNKAPQPIPMNYGMNANAYATPAMYPMYNAVQQQQQNQLNSTYYGGLLSTPPVSTYIPAGTVVGQPINLATPPSHADAHGQAFVKYKYGINPADYIRKDSIPCYACTLPA</sequence>
<accession>A0A6C0KLV6</accession>
<reference evidence="1" key="1">
    <citation type="journal article" date="2020" name="Nature">
        <title>Giant virus diversity and host interactions through global metagenomics.</title>
        <authorList>
            <person name="Schulz F."/>
            <person name="Roux S."/>
            <person name="Paez-Espino D."/>
            <person name="Jungbluth S."/>
            <person name="Walsh D.A."/>
            <person name="Denef V.J."/>
            <person name="McMahon K.D."/>
            <person name="Konstantinidis K.T."/>
            <person name="Eloe-Fadrosh E.A."/>
            <person name="Kyrpides N.C."/>
            <person name="Woyke T."/>
        </authorList>
    </citation>
    <scope>NUCLEOTIDE SEQUENCE</scope>
    <source>
        <strain evidence="1">GVMAG-S-3300013006-138</strain>
    </source>
</reference>
<proteinExistence type="predicted"/>
<name>A0A6C0KLV6_9ZZZZ</name>
<dbReference type="AlphaFoldDB" id="A0A6C0KLV6"/>